<proteinExistence type="predicted"/>
<dbReference type="Proteomes" id="UP001589613">
    <property type="component" value="Unassembled WGS sequence"/>
</dbReference>
<sequence length="188" mass="21182">MAPDETAPEPIPDDEARPEPVQGDEAEVLLDTLDRHRAALRRTCEDLDYTQLNQRLPPSTMTLAGLLKHLAYVESSFFSEDLLGGPLIEPFDAVDWSADADWEWHSAAQDTPRQLLELYDASVAQSRRITDDLLATPEGLETLAVRPTYLGVPAKLRWILVHMIEEYAQHNGHADLLRESIDGRTRKD</sequence>
<dbReference type="EMBL" id="JBHMAX010000024">
    <property type="protein sequence ID" value="MFB9732991.1"/>
    <property type="molecule type" value="Genomic_DNA"/>
</dbReference>
<comment type="caution">
    <text evidence="2">The sequence shown here is derived from an EMBL/GenBank/DDBJ whole genome shotgun (WGS) entry which is preliminary data.</text>
</comment>
<feature type="region of interest" description="Disordered" evidence="1">
    <location>
        <begin position="1"/>
        <end position="24"/>
    </location>
</feature>
<dbReference type="Pfam" id="PF04978">
    <property type="entry name" value="MST"/>
    <property type="match status" value="1"/>
</dbReference>
<dbReference type="RefSeq" id="WP_141338069.1">
    <property type="nucleotide sequence ID" value="NZ_JBHMAX010000024.1"/>
</dbReference>
<evidence type="ECO:0000313" key="2">
    <source>
        <dbReference type="EMBL" id="MFB9732991.1"/>
    </source>
</evidence>
<dbReference type="InterPro" id="IPR007061">
    <property type="entry name" value="MST-like"/>
</dbReference>
<dbReference type="Gene3D" id="1.20.120.450">
    <property type="entry name" value="dinb family like domain"/>
    <property type="match status" value="1"/>
</dbReference>
<dbReference type="InterPro" id="IPR034660">
    <property type="entry name" value="DinB/YfiT-like"/>
</dbReference>
<organism evidence="2 3">
    <name type="scientific">Ornithinimicrobium kibberense</name>
    <dbReference type="NCBI Taxonomy" id="282060"/>
    <lineage>
        <taxon>Bacteria</taxon>
        <taxon>Bacillati</taxon>
        <taxon>Actinomycetota</taxon>
        <taxon>Actinomycetes</taxon>
        <taxon>Micrococcales</taxon>
        <taxon>Ornithinimicrobiaceae</taxon>
        <taxon>Ornithinimicrobium</taxon>
    </lineage>
</organism>
<protein>
    <submittedName>
        <fullName evidence="2">DinB family protein</fullName>
    </submittedName>
</protein>
<evidence type="ECO:0000256" key="1">
    <source>
        <dbReference type="SAM" id="MobiDB-lite"/>
    </source>
</evidence>
<name>A0ABV5V5A2_9MICO</name>
<dbReference type="SUPFAM" id="SSF109854">
    <property type="entry name" value="DinB/YfiT-like putative metalloenzymes"/>
    <property type="match status" value="1"/>
</dbReference>
<accession>A0ABV5V5A2</accession>
<gene>
    <name evidence="2" type="ORF">ACFFN0_13155</name>
</gene>
<evidence type="ECO:0000313" key="3">
    <source>
        <dbReference type="Proteomes" id="UP001589613"/>
    </source>
</evidence>
<reference evidence="2 3" key="1">
    <citation type="submission" date="2024-09" db="EMBL/GenBank/DDBJ databases">
        <authorList>
            <person name="Sun Q."/>
            <person name="Mori K."/>
        </authorList>
    </citation>
    <scope>NUCLEOTIDE SEQUENCE [LARGE SCALE GENOMIC DNA]</scope>
    <source>
        <strain evidence="2 3">JCM 12763</strain>
    </source>
</reference>
<keyword evidence="3" id="KW-1185">Reference proteome</keyword>